<evidence type="ECO:0000313" key="3">
    <source>
        <dbReference type="Proteomes" id="UP001303373"/>
    </source>
</evidence>
<feature type="compositionally biased region" description="Pro residues" evidence="1">
    <location>
        <begin position="84"/>
        <end position="95"/>
    </location>
</feature>
<keyword evidence="3" id="KW-1185">Reference proteome</keyword>
<feature type="compositionally biased region" description="Polar residues" evidence="1">
    <location>
        <begin position="65"/>
        <end position="74"/>
    </location>
</feature>
<feature type="region of interest" description="Disordered" evidence="1">
    <location>
        <begin position="1"/>
        <end position="244"/>
    </location>
</feature>
<accession>A0AAQ3MAT4</accession>
<proteinExistence type="predicted"/>
<gene>
    <name evidence="2" type="ORF">R9X50_00783600</name>
</gene>
<evidence type="ECO:0000256" key="1">
    <source>
        <dbReference type="SAM" id="MobiDB-lite"/>
    </source>
</evidence>
<sequence>MERSMSPPSGDNGPPCFGGYGSGYPRPPWEQRDLPQVPYVGPKSPRPSIAESSGFTSPRHVRPSNAGSHHQSNFSSTSSSKSTPSPPPYLSPAPAPAESEVGRAWKITHHVADPLPKPAPYGSLVYHHHQQQHQQAMTGSAERNAYSVQVPPTPPESLSSPKPSPPGHTVTSMALPGTMSSRDREPCQTRTKSSRRTSGKSNDGAKSEPIGKRFKTAFKDMFKREPVDTSQLERIEDRHWTDEY</sequence>
<reference evidence="2 3" key="1">
    <citation type="submission" date="2023-11" db="EMBL/GenBank/DDBJ databases">
        <title>An acidophilic fungus is an integral part of prey digestion in a carnivorous sundew plant.</title>
        <authorList>
            <person name="Tsai I.J."/>
        </authorList>
    </citation>
    <scope>NUCLEOTIDE SEQUENCE [LARGE SCALE GENOMIC DNA]</scope>
    <source>
        <strain evidence="2">169a</strain>
    </source>
</reference>
<dbReference type="AlphaFoldDB" id="A0AAQ3MAT4"/>
<evidence type="ECO:0000313" key="2">
    <source>
        <dbReference type="EMBL" id="WPH04939.1"/>
    </source>
</evidence>
<feature type="compositionally biased region" description="Basic and acidic residues" evidence="1">
    <location>
        <begin position="203"/>
        <end position="244"/>
    </location>
</feature>
<organism evidence="2 3">
    <name type="scientific">Acrodontium crateriforme</name>
    <dbReference type="NCBI Taxonomy" id="150365"/>
    <lineage>
        <taxon>Eukaryota</taxon>
        <taxon>Fungi</taxon>
        <taxon>Dikarya</taxon>
        <taxon>Ascomycota</taxon>
        <taxon>Pezizomycotina</taxon>
        <taxon>Dothideomycetes</taxon>
        <taxon>Dothideomycetidae</taxon>
        <taxon>Mycosphaerellales</taxon>
        <taxon>Teratosphaeriaceae</taxon>
        <taxon>Acrodontium</taxon>
    </lineage>
</organism>
<name>A0AAQ3MAT4_9PEZI</name>
<dbReference type="EMBL" id="CP138593">
    <property type="protein sequence ID" value="WPH04939.1"/>
    <property type="molecule type" value="Genomic_DNA"/>
</dbReference>
<protein>
    <submittedName>
        <fullName evidence="2">Uncharacterized protein</fullName>
    </submittedName>
</protein>
<dbReference type="Proteomes" id="UP001303373">
    <property type="component" value="Chromosome 14"/>
</dbReference>